<evidence type="ECO:0000313" key="4">
    <source>
        <dbReference type="Proteomes" id="UP000663852"/>
    </source>
</evidence>
<dbReference type="OrthoDB" id="10015309at2759"/>
<comment type="caution">
    <text evidence="1">The sequence shown here is derived from an EMBL/GenBank/DDBJ whole genome shotgun (WGS) entry which is preliminary data.</text>
</comment>
<dbReference type="EMBL" id="CAJNOJ010000995">
    <property type="protein sequence ID" value="CAF1537692.1"/>
    <property type="molecule type" value="Genomic_DNA"/>
</dbReference>
<feature type="non-terminal residue" evidence="1">
    <location>
        <position position="212"/>
    </location>
</feature>
<evidence type="ECO:0000313" key="1">
    <source>
        <dbReference type="EMBL" id="CAF1537692.1"/>
    </source>
</evidence>
<accession>A0A815W5F4</accession>
<dbReference type="EMBL" id="CAJNOR010005635">
    <property type="protein sequence ID" value="CAF1570560.1"/>
    <property type="molecule type" value="Genomic_DNA"/>
</dbReference>
<sequence length="212" mass="24147">MSLSNVPKLQELFFQPWKLPLETLTFVDKDFYLLIEHLVGPSLSRLLKVQEINSVPILLLTADVFQHLFLNTNDFEINLLRDELLLKVNNDQLIVKDANCTKMRCLLNILHVAKERKSKQSQRIIPKSQTNCDSSLVSLPAMNATTTVATSTFTLDDQRNHLLKCIGDWSSLNDNFLNLTNFKLEDGVNFKLNLKGTTNGFHAMIECQCKVP</sequence>
<proteinExistence type="predicted"/>
<keyword evidence="3" id="KW-1185">Reference proteome</keyword>
<gene>
    <name evidence="1" type="ORF">EDS130_LOCUS45075</name>
    <name evidence="2" type="ORF">XAT740_LOCUS44436</name>
</gene>
<evidence type="ECO:0000313" key="2">
    <source>
        <dbReference type="EMBL" id="CAF1570560.1"/>
    </source>
</evidence>
<dbReference type="Proteomes" id="UP000663852">
    <property type="component" value="Unassembled WGS sequence"/>
</dbReference>
<organism evidence="1 4">
    <name type="scientific">Adineta ricciae</name>
    <name type="common">Rotifer</name>
    <dbReference type="NCBI Taxonomy" id="249248"/>
    <lineage>
        <taxon>Eukaryota</taxon>
        <taxon>Metazoa</taxon>
        <taxon>Spiralia</taxon>
        <taxon>Gnathifera</taxon>
        <taxon>Rotifera</taxon>
        <taxon>Eurotatoria</taxon>
        <taxon>Bdelloidea</taxon>
        <taxon>Adinetida</taxon>
        <taxon>Adinetidae</taxon>
        <taxon>Adineta</taxon>
    </lineage>
</organism>
<name>A0A815W5F4_ADIRI</name>
<dbReference type="AlphaFoldDB" id="A0A815W5F4"/>
<dbReference type="Proteomes" id="UP000663828">
    <property type="component" value="Unassembled WGS sequence"/>
</dbReference>
<evidence type="ECO:0000313" key="3">
    <source>
        <dbReference type="Proteomes" id="UP000663828"/>
    </source>
</evidence>
<protein>
    <submittedName>
        <fullName evidence="1">Uncharacterized protein</fullName>
    </submittedName>
</protein>
<reference evidence="1" key="1">
    <citation type="submission" date="2021-02" db="EMBL/GenBank/DDBJ databases">
        <authorList>
            <person name="Nowell W R."/>
        </authorList>
    </citation>
    <scope>NUCLEOTIDE SEQUENCE</scope>
</reference>